<dbReference type="Pfam" id="PF13426">
    <property type="entry name" value="PAS_9"/>
    <property type="match status" value="1"/>
</dbReference>
<feature type="transmembrane region" description="Helical" evidence="12">
    <location>
        <begin position="12"/>
        <end position="29"/>
    </location>
</feature>
<keyword evidence="11 12" id="KW-0472">Membrane</keyword>
<evidence type="ECO:0000256" key="11">
    <source>
        <dbReference type="ARBA" id="ARBA00023136"/>
    </source>
</evidence>
<dbReference type="InterPro" id="IPR000014">
    <property type="entry name" value="PAS"/>
</dbReference>
<keyword evidence="9" id="KW-0067">ATP-binding</keyword>
<dbReference type="InterPro" id="IPR036890">
    <property type="entry name" value="HATPase_C_sf"/>
</dbReference>
<evidence type="ECO:0000259" key="13">
    <source>
        <dbReference type="PROSITE" id="PS50109"/>
    </source>
</evidence>
<dbReference type="NCBIfam" id="TIGR00229">
    <property type="entry name" value="sensory_box"/>
    <property type="match status" value="1"/>
</dbReference>
<keyword evidence="10" id="KW-0902">Two-component regulatory system</keyword>
<keyword evidence="8 16" id="KW-0418">Kinase</keyword>
<gene>
    <name evidence="16" type="ORF">MNBD_NITROSPINAE01-521</name>
</gene>
<keyword evidence="12" id="KW-1133">Transmembrane helix</keyword>
<dbReference type="InterPro" id="IPR033425">
    <property type="entry name" value="MASE3"/>
</dbReference>
<dbReference type="PRINTS" id="PR00344">
    <property type="entry name" value="BCTRLSENSOR"/>
</dbReference>
<dbReference type="Gene3D" id="1.10.287.130">
    <property type="match status" value="1"/>
</dbReference>
<dbReference type="Pfam" id="PF00512">
    <property type="entry name" value="HisKA"/>
    <property type="match status" value="1"/>
</dbReference>
<dbReference type="SUPFAM" id="SSF55785">
    <property type="entry name" value="PYP-like sensor domain (PAS domain)"/>
    <property type="match status" value="2"/>
</dbReference>
<dbReference type="CDD" id="cd16922">
    <property type="entry name" value="HATPase_EvgS-ArcB-TorS-like"/>
    <property type="match status" value="1"/>
</dbReference>
<dbReference type="Pfam" id="PF02518">
    <property type="entry name" value="HATPase_c"/>
    <property type="match status" value="1"/>
</dbReference>
<protein>
    <recommendedName>
        <fullName evidence="3">histidine kinase</fullName>
        <ecNumber evidence="3">2.7.13.3</ecNumber>
    </recommendedName>
</protein>
<feature type="domain" description="Histidine kinase" evidence="13">
    <location>
        <begin position="600"/>
        <end position="818"/>
    </location>
</feature>
<dbReference type="AlphaFoldDB" id="A0A3B1BY04"/>
<feature type="transmembrane region" description="Helical" evidence="12">
    <location>
        <begin position="269"/>
        <end position="291"/>
    </location>
</feature>
<evidence type="ECO:0000256" key="4">
    <source>
        <dbReference type="ARBA" id="ARBA00022475"/>
    </source>
</evidence>
<dbReference type="PROSITE" id="PS50113">
    <property type="entry name" value="PAC"/>
    <property type="match status" value="1"/>
</dbReference>
<comment type="catalytic activity">
    <reaction evidence="1">
        <text>ATP + protein L-histidine = ADP + protein N-phospho-L-histidine.</text>
        <dbReference type="EC" id="2.7.13.3"/>
    </reaction>
</comment>
<evidence type="ECO:0000256" key="6">
    <source>
        <dbReference type="ARBA" id="ARBA00022679"/>
    </source>
</evidence>
<name>A0A3B1BY04_9ZZZZ</name>
<feature type="transmembrane region" description="Helical" evidence="12">
    <location>
        <begin position="137"/>
        <end position="159"/>
    </location>
</feature>
<dbReference type="SMART" id="SM00091">
    <property type="entry name" value="PAS"/>
    <property type="match status" value="2"/>
</dbReference>
<feature type="domain" description="PAC" evidence="15">
    <location>
        <begin position="418"/>
        <end position="468"/>
    </location>
</feature>
<evidence type="ECO:0000256" key="2">
    <source>
        <dbReference type="ARBA" id="ARBA00004236"/>
    </source>
</evidence>
<dbReference type="InterPro" id="IPR004358">
    <property type="entry name" value="Sig_transdc_His_kin-like_C"/>
</dbReference>
<dbReference type="SUPFAM" id="SSF47384">
    <property type="entry name" value="Homodimeric domain of signal transducing histidine kinase"/>
    <property type="match status" value="1"/>
</dbReference>
<evidence type="ECO:0000256" key="5">
    <source>
        <dbReference type="ARBA" id="ARBA00022553"/>
    </source>
</evidence>
<feature type="transmembrane region" description="Helical" evidence="12">
    <location>
        <begin position="237"/>
        <end position="257"/>
    </location>
</feature>
<keyword evidence="12" id="KW-0812">Transmembrane</keyword>
<keyword evidence="16" id="KW-0723">Serine/threonine-protein kinase</keyword>
<evidence type="ECO:0000256" key="3">
    <source>
        <dbReference type="ARBA" id="ARBA00012438"/>
    </source>
</evidence>
<feature type="transmembrane region" description="Helical" evidence="12">
    <location>
        <begin position="171"/>
        <end position="192"/>
    </location>
</feature>
<dbReference type="InterPro" id="IPR003594">
    <property type="entry name" value="HATPase_dom"/>
</dbReference>
<dbReference type="GO" id="GO:0004674">
    <property type="term" value="F:protein serine/threonine kinase activity"/>
    <property type="evidence" value="ECO:0007669"/>
    <property type="project" value="UniProtKB-KW"/>
</dbReference>
<dbReference type="InterPro" id="IPR003661">
    <property type="entry name" value="HisK_dim/P_dom"/>
</dbReference>
<dbReference type="InterPro" id="IPR050736">
    <property type="entry name" value="Sensor_HK_Regulatory"/>
</dbReference>
<accession>A0A3B1BY04</accession>
<dbReference type="FunFam" id="3.30.565.10:FF:000023">
    <property type="entry name" value="PAS domain-containing sensor histidine kinase"/>
    <property type="match status" value="1"/>
</dbReference>
<dbReference type="PANTHER" id="PTHR43711">
    <property type="entry name" value="TWO-COMPONENT HISTIDINE KINASE"/>
    <property type="match status" value="1"/>
</dbReference>
<dbReference type="EC" id="2.7.13.3" evidence="3"/>
<dbReference type="GO" id="GO:0005886">
    <property type="term" value="C:plasma membrane"/>
    <property type="evidence" value="ECO:0007669"/>
    <property type="project" value="UniProtKB-SubCell"/>
</dbReference>
<keyword evidence="7" id="KW-0547">Nucleotide-binding</keyword>
<dbReference type="CDD" id="cd00130">
    <property type="entry name" value="PAS"/>
    <property type="match status" value="1"/>
</dbReference>
<dbReference type="Gene3D" id="3.30.450.20">
    <property type="entry name" value="PAS domain"/>
    <property type="match status" value="2"/>
</dbReference>
<dbReference type="GO" id="GO:0005524">
    <property type="term" value="F:ATP binding"/>
    <property type="evidence" value="ECO:0007669"/>
    <property type="project" value="UniProtKB-KW"/>
</dbReference>
<dbReference type="InterPro" id="IPR000700">
    <property type="entry name" value="PAS-assoc_C"/>
</dbReference>
<feature type="transmembrane region" description="Helical" evidence="12">
    <location>
        <begin position="72"/>
        <end position="90"/>
    </location>
</feature>
<evidence type="ECO:0000259" key="14">
    <source>
        <dbReference type="PROSITE" id="PS50112"/>
    </source>
</evidence>
<feature type="transmembrane region" description="Helical" evidence="12">
    <location>
        <begin position="102"/>
        <end position="125"/>
    </location>
</feature>
<reference evidence="16" key="1">
    <citation type="submission" date="2018-06" db="EMBL/GenBank/DDBJ databases">
        <authorList>
            <person name="Zhirakovskaya E."/>
        </authorList>
    </citation>
    <scope>NUCLEOTIDE SEQUENCE</scope>
</reference>
<feature type="domain" description="PAS" evidence="14">
    <location>
        <begin position="341"/>
        <end position="409"/>
    </location>
</feature>
<dbReference type="SMART" id="SM00388">
    <property type="entry name" value="HisKA"/>
    <property type="match status" value="1"/>
</dbReference>
<sequence length="821" mass="90955">MEPSYQAGKKLPPLFLTGVIAICMAPSILNQFGVDFGTQTDLANFQYYKNISTHKIVDEMHHALKGSFTHTLLEWSAFCVAIFTVILAFVHFHLKGSIVTPVVGIALFLAGSMDAFHTLAATRLIEAVADNKDLIPFTWAICRLFTAFIMIAGMGIALITGMRQHRGGMRFVILISMAFGFIAYSIISYCATSANLPNTMFPDSIITRPYDVAPLILFTISGLTIFPKTYKAMPSYFTHAIVISMIPQVATQFHMALGSTALFDNHFNIAHFLKITAYIVPFAGLVFDYIFTYKAEEKAVEQLKVAQSNLINITQELVASNKDLEAEIGERTKKGKALVESETHMRAILNSAVDAIITTDEKGTIESFNPSAETMFGYLAKEIKGKNAKMLTLFLSKQEDENYLEKYFETDKHNIIGRTTEAMGLKKDGTTFPMTMSISEVTLDNKKQYTTIARDITDIKIVEKMLKDIADELREEKIQTELILSGIGEGVIVTDLDNKTLLTNNLASSLLGLSGDNTFNKAVETMLINCDLKPGQLADLLTGEVQGLTIDVIHPVTRTLSITGSDFVNADNTVAGRVYVLHDITRENEVSKMKTEFISTVSHELKTPLASVRGYVQLIKEGDAGEINETQEEFLGVVLSESDRLTSLINDLLDVEKLESGNITLKKTHLNIAKLAKDVFTTMDRLANEKGITMKITHQDEEVLVMADRKRMHQVLANLISNAIKYTMEGEMGIDFISSNGYVEIIVWDTGIGITPKEQERLFERFYRVDNSMTREVGGTGLGLFITKNIIELHGGSMRVESEKGKGSSFILSLPAGNIDE</sequence>
<evidence type="ECO:0000259" key="15">
    <source>
        <dbReference type="PROSITE" id="PS50113"/>
    </source>
</evidence>
<dbReference type="SUPFAM" id="SSF55874">
    <property type="entry name" value="ATPase domain of HSP90 chaperone/DNA topoisomerase II/histidine kinase"/>
    <property type="match status" value="1"/>
</dbReference>
<organism evidence="16">
    <name type="scientific">hydrothermal vent metagenome</name>
    <dbReference type="NCBI Taxonomy" id="652676"/>
    <lineage>
        <taxon>unclassified sequences</taxon>
        <taxon>metagenomes</taxon>
        <taxon>ecological metagenomes</taxon>
    </lineage>
</organism>
<dbReference type="InterPro" id="IPR035965">
    <property type="entry name" value="PAS-like_dom_sf"/>
</dbReference>
<dbReference type="SMART" id="SM00387">
    <property type="entry name" value="HATPase_c"/>
    <property type="match status" value="1"/>
</dbReference>
<evidence type="ECO:0000313" key="16">
    <source>
        <dbReference type="EMBL" id="VAX16694.1"/>
    </source>
</evidence>
<evidence type="ECO:0000256" key="10">
    <source>
        <dbReference type="ARBA" id="ARBA00023012"/>
    </source>
</evidence>
<dbReference type="Gene3D" id="3.30.565.10">
    <property type="entry name" value="Histidine kinase-like ATPase, C-terminal domain"/>
    <property type="match status" value="1"/>
</dbReference>
<evidence type="ECO:0000256" key="8">
    <source>
        <dbReference type="ARBA" id="ARBA00022777"/>
    </source>
</evidence>
<comment type="subcellular location">
    <subcellularLocation>
        <location evidence="2">Cell membrane</location>
    </subcellularLocation>
</comment>
<dbReference type="FunFam" id="1.10.287.130:FF:000001">
    <property type="entry name" value="Two-component sensor histidine kinase"/>
    <property type="match status" value="1"/>
</dbReference>
<dbReference type="InterPro" id="IPR036097">
    <property type="entry name" value="HisK_dim/P_sf"/>
</dbReference>
<dbReference type="CDD" id="cd00082">
    <property type="entry name" value="HisKA"/>
    <property type="match status" value="1"/>
</dbReference>
<keyword evidence="5" id="KW-0597">Phosphoprotein</keyword>
<dbReference type="PROSITE" id="PS50109">
    <property type="entry name" value="HIS_KIN"/>
    <property type="match status" value="1"/>
</dbReference>
<keyword evidence="4" id="KW-1003">Cell membrane</keyword>
<evidence type="ECO:0000256" key="1">
    <source>
        <dbReference type="ARBA" id="ARBA00000085"/>
    </source>
</evidence>
<proteinExistence type="predicted"/>
<evidence type="ECO:0000256" key="9">
    <source>
        <dbReference type="ARBA" id="ARBA00022840"/>
    </source>
</evidence>
<dbReference type="GO" id="GO:0000155">
    <property type="term" value="F:phosphorelay sensor kinase activity"/>
    <property type="evidence" value="ECO:0007669"/>
    <property type="project" value="InterPro"/>
</dbReference>
<dbReference type="Pfam" id="PF17159">
    <property type="entry name" value="MASE3"/>
    <property type="match status" value="1"/>
</dbReference>
<dbReference type="EMBL" id="UOGC01000036">
    <property type="protein sequence ID" value="VAX16694.1"/>
    <property type="molecule type" value="Genomic_DNA"/>
</dbReference>
<keyword evidence="6" id="KW-0808">Transferase</keyword>
<dbReference type="InterPro" id="IPR005467">
    <property type="entry name" value="His_kinase_dom"/>
</dbReference>
<dbReference type="PROSITE" id="PS50112">
    <property type="entry name" value="PAS"/>
    <property type="match status" value="1"/>
</dbReference>
<dbReference type="PANTHER" id="PTHR43711:SF30">
    <property type="entry name" value="HISTIDINE KINASE"/>
    <property type="match status" value="1"/>
</dbReference>
<evidence type="ECO:0000256" key="12">
    <source>
        <dbReference type="SAM" id="Phobius"/>
    </source>
</evidence>
<evidence type="ECO:0000256" key="7">
    <source>
        <dbReference type="ARBA" id="ARBA00022741"/>
    </source>
</evidence>